<evidence type="ECO:0000256" key="7">
    <source>
        <dbReference type="ARBA" id="ARBA00034247"/>
    </source>
</evidence>
<keyword evidence="5 8" id="KW-1133">Transmembrane helix</keyword>
<dbReference type="AlphaFoldDB" id="A0A162L7T1"/>
<feature type="transmembrane region" description="Helical" evidence="8">
    <location>
        <begin position="69"/>
        <end position="86"/>
    </location>
</feature>
<evidence type="ECO:0000259" key="9">
    <source>
        <dbReference type="PROSITE" id="PS50887"/>
    </source>
</evidence>
<organism evidence="10 11">
    <name type="scientific">Tistrella mobilis</name>
    <dbReference type="NCBI Taxonomy" id="171437"/>
    <lineage>
        <taxon>Bacteria</taxon>
        <taxon>Pseudomonadati</taxon>
        <taxon>Pseudomonadota</taxon>
        <taxon>Alphaproteobacteria</taxon>
        <taxon>Geminicoccales</taxon>
        <taxon>Geminicoccaceae</taxon>
        <taxon>Tistrella</taxon>
    </lineage>
</organism>
<feature type="transmembrane region" description="Helical" evidence="8">
    <location>
        <begin position="273"/>
        <end position="292"/>
    </location>
</feature>
<dbReference type="NCBIfam" id="TIGR00254">
    <property type="entry name" value="GGDEF"/>
    <property type="match status" value="1"/>
</dbReference>
<evidence type="ECO:0000256" key="6">
    <source>
        <dbReference type="ARBA" id="ARBA00023136"/>
    </source>
</evidence>
<dbReference type="EC" id="2.7.7.65" evidence="2"/>
<dbReference type="Pfam" id="PF05231">
    <property type="entry name" value="MASE1"/>
    <property type="match status" value="1"/>
</dbReference>
<evidence type="ECO:0000256" key="5">
    <source>
        <dbReference type="ARBA" id="ARBA00022989"/>
    </source>
</evidence>
<gene>
    <name evidence="10" type="ORF">AUP44_26690</name>
</gene>
<dbReference type="PANTHER" id="PTHR45138:SF9">
    <property type="entry name" value="DIGUANYLATE CYCLASE DGCM-RELATED"/>
    <property type="match status" value="1"/>
</dbReference>
<evidence type="ECO:0000256" key="8">
    <source>
        <dbReference type="SAM" id="Phobius"/>
    </source>
</evidence>
<evidence type="ECO:0000313" key="10">
    <source>
        <dbReference type="EMBL" id="KYO53631.1"/>
    </source>
</evidence>
<dbReference type="InterPro" id="IPR029787">
    <property type="entry name" value="Nucleotide_cyclase"/>
</dbReference>
<proteinExistence type="predicted"/>
<feature type="transmembrane region" description="Helical" evidence="8">
    <location>
        <begin position="21"/>
        <end position="38"/>
    </location>
</feature>
<feature type="transmembrane region" description="Helical" evidence="8">
    <location>
        <begin position="201"/>
        <end position="224"/>
    </location>
</feature>
<evidence type="ECO:0000256" key="4">
    <source>
        <dbReference type="ARBA" id="ARBA00022692"/>
    </source>
</evidence>
<dbReference type="FunFam" id="3.30.70.270:FF:000001">
    <property type="entry name" value="Diguanylate cyclase domain protein"/>
    <property type="match status" value="1"/>
</dbReference>
<keyword evidence="4 8" id="KW-0812">Transmembrane</keyword>
<feature type="transmembrane region" description="Helical" evidence="8">
    <location>
        <begin position="157"/>
        <end position="181"/>
    </location>
</feature>
<comment type="caution">
    <text evidence="10">The sequence shown here is derived from an EMBL/GenBank/DDBJ whole genome shotgun (WGS) entry which is preliminary data.</text>
</comment>
<dbReference type="GO" id="GO:1902201">
    <property type="term" value="P:negative regulation of bacterial-type flagellum-dependent cell motility"/>
    <property type="evidence" value="ECO:0007669"/>
    <property type="project" value="TreeGrafter"/>
</dbReference>
<feature type="transmembrane region" description="Helical" evidence="8">
    <location>
        <begin position="92"/>
        <end position="110"/>
    </location>
</feature>
<keyword evidence="6 8" id="KW-0472">Membrane</keyword>
<dbReference type="CDD" id="cd01949">
    <property type="entry name" value="GGDEF"/>
    <property type="match status" value="1"/>
</dbReference>
<dbReference type="GO" id="GO:0052621">
    <property type="term" value="F:diguanylate cyclase activity"/>
    <property type="evidence" value="ECO:0007669"/>
    <property type="project" value="UniProtKB-EC"/>
</dbReference>
<dbReference type="Pfam" id="PF00990">
    <property type="entry name" value="GGDEF"/>
    <property type="match status" value="1"/>
</dbReference>
<dbReference type="Gene3D" id="3.30.70.270">
    <property type="match status" value="1"/>
</dbReference>
<dbReference type="PANTHER" id="PTHR45138">
    <property type="entry name" value="REGULATORY COMPONENTS OF SENSORY TRANSDUCTION SYSTEM"/>
    <property type="match status" value="1"/>
</dbReference>
<dbReference type="PROSITE" id="PS50887">
    <property type="entry name" value="GGDEF"/>
    <property type="match status" value="1"/>
</dbReference>
<name>A0A162L7T1_9PROT</name>
<protein>
    <recommendedName>
        <fullName evidence="2">diguanylate cyclase</fullName>
        <ecNumber evidence="2">2.7.7.65</ecNumber>
    </recommendedName>
</protein>
<evidence type="ECO:0000256" key="3">
    <source>
        <dbReference type="ARBA" id="ARBA00022475"/>
    </source>
</evidence>
<evidence type="ECO:0000256" key="1">
    <source>
        <dbReference type="ARBA" id="ARBA00004651"/>
    </source>
</evidence>
<evidence type="ECO:0000256" key="2">
    <source>
        <dbReference type="ARBA" id="ARBA00012528"/>
    </source>
</evidence>
<dbReference type="InterPro" id="IPR000160">
    <property type="entry name" value="GGDEF_dom"/>
</dbReference>
<dbReference type="InterPro" id="IPR043128">
    <property type="entry name" value="Rev_trsase/Diguanyl_cyclase"/>
</dbReference>
<keyword evidence="3" id="KW-1003">Cell membrane</keyword>
<dbReference type="SUPFAM" id="SSF55073">
    <property type="entry name" value="Nucleotide cyclase"/>
    <property type="match status" value="1"/>
</dbReference>
<dbReference type="GO" id="GO:0043709">
    <property type="term" value="P:cell adhesion involved in single-species biofilm formation"/>
    <property type="evidence" value="ECO:0007669"/>
    <property type="project" value="TreeGrafter"/>
</dbReference>
<dbReference type="EMBL" id="LPZR01000111">
    <property type="protein sequence ID" value="KYO53631.1"/>
    <property type="molecule type" value="Genomic_DNA"/>
</dbReference>
<dbReference type="Proteomes" id="UP000075787">
    <property type="component" value="Unassembled WGS sequence"/>
</dbReference>
<dbReference type="InterPro" id="IPR007895">
    <property type="entry name" value="MASE1"/>
</dbReference>
<comment type="subcellular location">
    <subcellularLocation>
        <location evidence="1">Cell membrane</location>
        <topology evidence="1">Multi-pass membrane protein</topology>
    </subcellularLocation>
</comment>
<sequence length="475" mass="50024">MEIDQPMGKLRAPIVIRAGRGALMVGVTMFFAALFGILTREPGFLAAFWPANALMLGLMIRWPWLGGPMGWLGGIAGFLAADLVTGSDPATSLLLTAANLSGICTGYLAARHLDIADRSLRRPSSVIRMILVIFLATAAAGCGGAIANAILFDQPPVTGWVIWFATELINYIAILPVVLTIPTRDGLRWPGRLRARMLAPLGALAASAAIAALIGGPGAIAFPVPALLWCAVRYGLFVNALIAFGVSAMMLIGVATGVIALGSELAGQHALMSLRIGVTLIALTPIAISSVMTDRAVMMQRLHDMATRDQLTGVANRRQFDREARKAMGRAAAAGHPVAAMMLDIDRFKAINDNHGHATGDEVLRVFARKASAMLRPGDLFARVGGEEFAAILPAMAADEAVALAERVRRAIADQAMDLPDGRLLCVTVSIGVAVTKDCGAGPSPLLIEADRALYDAKDAGRDRVAHRLVPGGRP</sequence>
<feature type="transmembrane region" description="Helical" evidence="8">
    <location>
        <begin position="236"/>
        <end position="261"/>
    </location>
</feature>
<reference evidence="10 11" key="1">
    <citation type="submission" date="2015-12" db="EMBL/GenBank/DDBJ databases">
        <title>Genome sequence of Tistrella mobilis MCCC 1A02139.</title>
        <authorList>
            <person name="Lu L."/>
            <person name="Lai Q."/>
            <person name="Shao Z."/>
            <person name="Qian P."/>
        </authorList>
    </citation>
    <scope>NUCLEOTIDE SEQUENCE [LARGE SCALE GENOMIC DNA]</scope>
    <source>
        <strain evidence="10 11">MCCC 1A02139</strain>
    </source>
</reference>
<dbReference type="SMART" id="SM00267">
    <property type="entry name" value="GGDEF"/>
    <property type="match status" value="1"/>
</dbReference>
<dbReference type="GO" id="GO:0005886">
    <property type="term" value="C:plasma membrane"/>
    <property type="evidence" value="ECO:0007669"/>
    <property type="project" value="UniProtKB-SubCell"/>
</dbReference>
<accession>A0A162L7T1</accession>
<feature type="domain" description="GGDEF" evidence="9">
    <location>
        <begin position="336"/>
        <end position="470"/>
    </location>
</feature>
<comment type="catalytic activity">
    <reaction evidence="7">
        <text>2 GTP = 3',3'-c-di-GMP + 2 diphosphate</text>
        <dbReference type="Rhea" id="RHEA:24898"/>
        <dbReference type="ChEBI" id="CHEBI:33019"/>
        <dbReference type="ChEBI" id="CHEBI:37565"/>
        <dbReference type="ChEBI" id="CHEBI:58805"/>
        <dbReference type="EC" id="2.7.7.65"/>
    </reaction>
</comment>
<evidence type="ECO:0000313" key="11">
    <source>
        <dbReference type="Proteomes" id="UP000075787"/>
    </source>
</evidence>
<dbReference type="InterPro" id="IPR050469">
    <property type="entry name" value="Diguanylate_Cyclase"/>
</dbReference>
<feature type="transmembrane region" description="Helical" evidence="8">
    <location>
        <begin position="130"/>
        <end position="151"/>
    </location>
</feature>